<dbReference type="Proteomes" id="UP000317893">
    <property type="component" value="Unassembled WGS sequence"/>
</dbReference>
<evidence type="ECO:0000313" key="6">
    <source>
        <dbReference type="Proteomes" id="UP000317893"/>
    </source>
</evidence>
<dbReference type="InterPro" id="IPR036388">
    <property type="entry name" value="WH-like_DNA-bd_sf"/>
</dbReference>
<organism evidence="5 6">
    <name type="scientific">Lapillicoccus jejuensis</name>
    <dbReference type="NCBI Taxonomy" id="402171"/>
    <lineage>
        <taxon>Bacteria</taxon>
        <taxon>Bacillati</taxon>
        <taxon>Actinomycetota</taxon>
        <taxon>Actinomycetes</taxon>
        <taxon>Micrococcales</taxon>
        <taxon>Intrasporangiaceae</taxon>
        <taxon>Lapillicoccus</taxon>
    </lineage>
</organism>
<comment type="caution">
    <text evidence="5">The sequence shown here is derived from an EMBL/GenBank/DDBJ whole genome shotgun (WGS) entry which is preliminary data.</text>
</comment>
<dbReference type="PANTHER" id="PTHR43537">
    <property type="entry name" value="TRANSCRIPTIONAL REGULATOR, GNTR FAMILY"/>
    <property type="match status" value="1"/>
</dbReference>
<dbReference type="InterPro" id="IPR000524">
    <property type="entry name" value="Tscrpt_reg_HTH_GntR"/>
</dbReference>
<sequence>MGDALRPVTKGRLYEQVVDRLRAHAQEAGLTAGSRLPAERDLAARLGVSRASVAQAIVALEVQGLVETRHGGGVYLRRDSLDGEPYGDLVTRRRLLPDVLDARDALETKLAALAAGRRTDADLAAMEDALRVMREQVAAGEPPEEGDRLFHGAVVAAARSRLLAAFYDEIRDRIAESRHESLRQPGRPEQSLADHEAVLAAIRRGDAAGAAAAMHEHVDHVSRVRLLSWDPEA</sequence>
<gene>
    <name evidence="5" type="ORF">FB458_2357</name>
</gene>
<keyword evidence="1" id="KW-0805">Transcription regulation</keyword>
<dbReference type="Pfam" id="PF07729">
    <property type="entry name" value="FCD"/>
    <property type="match status" value="1"/>
</dbReference>
<feature type="domain" description="HTH gntR-type" evidence="4">
    <location>
        <begin position="11"/>
        <end position="79"/>
    </location>
</feature>
<keyword evidence="6" id="KW-1185">Reference proteome</keyword>
<dbReference type="SMART" id="SM00895">
    <property type="entry name" value="FCD"/>
    <property type="match status" value="1"/>
</dbReference>
<dbReference type="EMBL" id="VFMN01000001">
    <property type="protein sequence ID" value="TQJ09247.1"/>
    <property type="molecule type" value="Genomic_DNA"/>
</dbReference>
<dbReference type="GO" id="GO:0003677">
    <property type="term" value="F:DNA binding"/>
    <property type="evidence" value="ECO:0007669"/>
    <property type="project" value="UniProtKB-KW"/>
</dbReference>
<evidence type="ECO:0000256" key="1">
    <source>
        <dbReference type="ARBA" id="ARBA00023015"/>
    </source>
</evidence>
<reference evidence="5 6" key="1">
    <citation type="submission" date="2019-06" db="EMBL/GenBank/DDBJ databases">
        <title>Sequencing the genomes of 1000 actinobacteria strains.</title>
        <authorList>
            <person name="Klenk H.-P."/>
        </authorList>
    </citation>
    <scope>NUCLEOTIDE SEQUENCE [LARGE SCALE GENOMIC DNA]</scope>
    <source>
        <strain evidence="5 6">DSM 18607</strain>
    </source>
</reference>
<proteinExistence type="predicted"/>
<dbReference type="OrthoDB" id="3523737at2"/>
<keyword evidence="2" id="KW-0238">DNA-binding</keyword>
<dbReference type="InterPro" id="IPR011711">
    <property type="entry name" value="GntR_C"/>
</dbReference>
<evidence type="ECO:0000313" key="5">
    <source>
        <dbReference type="EMBL" id="TQJ09247.1"/>
    </source>
</evidence>
<evidence type="ECO:0000256" key="3">
    <source>
        <dbReference type="ARBA" id="ARBA00023163"/>
    </source>
</evidence>
<accession>A0A542E1N0</accession>
<dbReference type="SUPFAM" id="SSF46785">
    <property type="entry name" value="Winged helix' DNA-binding domain"/>
    <property type="match status" value="1"/>
</dbReference>
<name>A0A542E1N0_9MICO</name>
<dbReference type="InterPro" id="IPR036390">
    <property type="entry name" value="WH_DNA-bd_sf"/>
</dbReference>
<dbReference type="SUPFAM" id="SSF48008">
    <property type="entry name" value="GntR ligand-binding domain-like"/>
    <property type="match status" value="1"/>
</dbReference>
<dbReference type="CDD" id="cd07377">
    <property type="entry name" value="WHTH_GntR"/>
    <property type="match status" value="1"/>
</dbReference>
<dbReference type="PRINTS" id="PR00035">
    <property type="entry name" value="HTHGNTR"/>
</dbReference>
<keyword evidence="3" id="KW-0804">Transcription</keyword>
<protein>
    <submittedName>
        <fullName evidence="5">GntR family transcriptional regulator</fullName>
    </submittedName>
</protein>
<dbReference type="PROSITE" id="PS50949">
    <property type="entry name" value="HTH_GNTR"/>
    <property type="match status" value="1"/>
</dbReference>
<dbReference type="Pfam" id="PF00392">
    <property type="entry name" value="GntR"/>
    <property type="match status" value="1"/>
</dbReference>
<dbReference type="InterPro" id="IPR008920">
    <property type="entry name" value="TF_FadR/GntR_C"/>
</dbReference>
<dbReference type="RefSeq" id="WP_141848650.1">
    <property type="nucleotide sequence ID" value="NZ_BAAAPR010000014.1"/>
</dbReference>
<dbReference type="SMART" id="SM00345">
    <property type="entry name" value="HTH_GNTR"/>
    <property type="match status" value="1"/>
</dbReference>
<dbReference type="Gene3D" id="1.20.120.530">
    <property type="entry name" value="GntR ligand-binding domain-like"/>
    <property type="match status" value="1"/>
</dbReference>
<dbReference type="AlphaFoldDB" id="A0A542E1N0"/>
<dbReference type="PANTHER" id="PTHR43537:SF5">
    <property type="entry name" value="UXU OPERON TRANSCRIPTIONAL REGULATOR"/>
    <property type="match status" value="1"/>
</dbReference>
<dbReference type="Gene3D" id="1.10.10.10">
    <property type="entry name" value="Winged helix-like DNA-binding domain superfamily/Winged helix DNA-binding domain"/>
    <property type="match status" value="1"/>
</dbReference>
<evidence type="ECO:0000256" key="2">
    <source>
        <dbReference type="ARBA" id="ARBA00023125"/>
    </source>
</evidence>
<dbReference type="GO" id="GO:0003700">
    <property type="term" value="F:DNA-binding transcription factor activity"/>
    <property type="evidence" value="ECO:0007669"/>
    <property type="project" value="InterPro"/>
</dbReference>
<evidence type="ECO:0000259" key="4">
    <source>
        <dbReference type="PROSITE" id="PS50949"/>
    </source>
</evidence>